<gene>
    <name evidence="1" type="ORF">HPB47_028380</name>
</gene>
<dbReference type="EMBL" id="JABSTQ010009975">
    <property type="protein sequence ID" value="KAG0424443.1"/>
    <property type="molecule type" value="Genomic_DNA"/>
</dbReference>
<organism evidence="1 2">
    <name type="scientific">Ixodes persulcatus</name>
    <name type="common">Taiga tick</name>
    <dbReference type="NCBI Taxonomy" id="34615"/>
    <lineage>
        <taxon>Eukaryota</taxon>
        <taxon>Metazoa</taxon>
        <taxon>Ecdysozoa</taxon>
        <taxon>Arthropoda</taxon>
        <taxon>Chelicerata</taxon>
        <taxon>Arachnida</taxon>
        <taxon>Acari</taxon>
        <taxon>Parasitiformes</taxon>
        <taxon>Ixodida</taxon>
        <taxon>Ixodoidea</taxon>
        <taxon>Ixodidae</taxon>
        <taxon>Ixodinae</taxon>
        <taxon>Ixodes</taxon>
    </lineage>
</organism>
<name>A0AC60PTL0_IXOPE</name>
<keyword evidence="2" id="KW-1185">Reference proteome</keyword>
<reference evidence="1 2" key="1">
    <citation type="journal article" date="2020" name="Cell">
        <title>Large-Scale Comparative Analyses of Tick Genomes Elucidate Their Genetic Diversity and Vector Capacities.</title>
        <authorList>
            <consortium name="Tick Genome and Microbiome Consortium (TIGMIC)"/>
            <person name="Jia N."/>
            <person name="Wang J."/>
            <person name="Shi W."/>
            <person name="Du L."/>
            <person name="Sun Y."/>
            <person name="Zhan W."/>
            <person name="Jiang J.F."/>
            <person name="Wang Q."/>
            <person name="Zhang B."/>
            <person name="Ji P."/>
            <person name="Bell-Sakyi L."/>
            <person name="Cui X.M."/>
            <person name="Yuan T.T."/>
            <person name="Jiang B.G."/>
            <person name="Yang W.F."/>
            <person name="Lam T.T."/>
            <person name="Chang Q.C."/>
            <person name="Ding S.J."/>
            <person name="Wang X.J."/>
            <person name="Zhu J.G."/>
            <person name="Ruan X.D."/>
            <person name="Zhao L."/>
            <person name="Wei J.T."/>
            <person name="Ye R.Z."/>
            <person name="Que T.C."/>
            <person name="Du C.H."/>
            <person name="Zhou Y.H."/>
            <person name="Cheng J.X."/>
            <person name="Dai P.F."/>
            <person name="Guo W.B."/>
            <person name="Han X.H."/>
            <person name="Huang E.J."/>
            <person name="Li L.F."/>
            <person name="Wei W."/>
            <person name="Gao Y.C."/>
            <person name="Liu J.Z."/>
            <person name="Shao H.Z."/>
            <person name="Wang X."/>
            <person name="Wang C.C."/>
            <person name="Yang T.C."/>
            <person name="Huo Q.B."/>
            <person name="Li W."/>
            <person name="Chen H.Y."/>
            <person name="Chen S.E."/>
            <person name="Zhou L.G."/>
            <person name="Ni X.B."/>
            <person name="Tian J.H."/>
            <person name="Sheng Y."/>
            <person name="Liu T."/>
            <person name="Pan Y.S."/>
            <person name="Xia L.Y."/>
            <person name="Li J."/>
            <person name="Zhao F."/>
            <person name="Cao W.C."/>
        </authorList>
    </citation>
    <scope>NUCLEOTIDE SEQUENCE [LARGE SCALE GENOMIC DNA]</scope>
    <source>
        <strain evidence="1">Iper-2018</strain>
    </source>
</reference>
<sequence>MTSKQEHDLLSVSTVNLNSLPNATACEIRDLLFAPPAEDAYKTLKETLIRRVTPSEPQRFQQLLSETELGDRTPSQLLRPMQQLLGTRTTDIDSIMLRELFLQRLPTNMGMILISAGERNRSKLAELADRLMAVPSSSVAAVQAEPATYDQLEDIRDEIFHLAVTVAALQESVSNLSNQTTKTRPQQQQKVCRYHRKYGNAARNCLPPWEHSEGDQCLRLARESSLGFFPHRPRLGQVSVIPASSADQKHPNSSPLQAVNNTTIAAYGNLPLSIDLGLKITRLRNPVSQTAVQGKLSRRPPLSPTLLGPSGPARFTAILQEFPDLTRLPHADSDARAKRVVCKVFTVTLATQVAFALTKGLAGAMVWSIDTDDFGGHCGNTLNPLQSAVKEALRRTPAPRDPWVAVMEEVEEVLGMGDGAQVGEMELRAALDQKKRMLIASVSMGIETVNVSYNVPEVMKSVHLLNVMGYDFFGAWENYTGHNSPLRARKGGNELEQTFNVETGLQFWIDKGANVSKMVLGLPLYGRTFTLDDPKNSSYLALATQPGHAGNYTKFAGFLGYNEICALRRPGGWKETRDPDVGAPVIVKGDQWIGYDDVESLKKKRRADREVTYSTREALDRLRRFVGLVAVHHGVKRTTAYVLPTPENSEDLWPSWLEHTSSEHVERKLALQNPGILGSIPTPARFDLDEHRTGVRSCITTAWCTLKTTG</sequence>
<evidence type="ECO:0000313" key="1">
    <source>
        <dbReference type="EMBL" id="KAG0424443.1"/>
    </source>
</evidence>
<dbReference type="Proteomes" id="UP000805193">
    <property type="component" value="Unassembled WGS sequence"/>
</dbReference>
<evidence type="ECO:0000313" key="2">
    <source>
        <dbReference type="Proteomes" id="UP000805193"/>
    </source>
</evidence>
<protein>
    <submittedName>
        <fullName evidence="1">Uncharacterized protein</fullName>
    </submittedName>
</protein>
<proteinExistence type="predicted"/>
<comment type="caution">
    <text evidence="1">The sequence shown here is derived from an EMBL/GenBank/DDBJ whole genome shotgun (WGS) entry which is preliminary data.</text>
</comment>
<accession>A0AC60PTL0</accession>